<gene>
    <name evidence="2" type="ORF">DM484_21120</name>
</gene>
<organism evidence="2 3">
    <name type="scientific">Candidatus Methylumidiphilus alinenensis</name>
    <dbReference type="NCBI Taxonomy" id="2202197"/>
    <lineage>
        <taxon>Bacteria</taxon>
        <taxon>Pseudomonadati</taxon>
        <taxon>Pseudomonadota</taxon>
        <taxon>Gammaproteobacteria</taxon>
        <taxon>Methylococcales</taxon>
        <taxon>Candidatus Methylumidiphilus</taxon>
    </lineage>
</organism>
<accession>A0A2W4QQN8</accession>
<evidence type="ECO:0000256" key="1">
    <source>
        <dbReference type="SAM" id="SignalP"/>
    </source>
</evidence>
<feature type="chain" id="PRO_5015967840" description="Lipoprotein" evidence="1">
    <location>
        <begin position="24"/>
        <end position="85"/>
    </location>
</feature>
<feature type="signal peptide" evidence="1">
    <location>
        <begin position="1"/>
        <end position="23"/>
    </location>
</feature>
<reference evidence="2 3" key="1">
    <citation type="journal article" date="2018" name="Aquat. Microb. Ecol.">
        <title>Gammaproteobacterial methanotrophs dominate.</title>
        <authorList>
            <person name="Rissanen A.J."/>
            <person name="Saarenheimo J."/>
            <person name="Tiirola M."/>
            <person name="Peura S."/>
            <person name="Aalto S.L."/>
            <person name="Karvinen A."/>
            <person name="Nykanen H."/>
        </authorList>
    </citation>
    <scope>NUCLEOTIDE SEQUENCE [LARGE SCALE GENOMIC DNA]</scope>
    <source>
        <strain evidence="2">AMbin10</strain>
    </source>
</reference>
<comment type="caution">
    <text evidence="2">The sequence shown here is derived from an EMBL/GenBank/DDBJ whole genome shotgun (WGS) entry which is preliminary data.</text>
</comment>
<proteinExistence type="predicted"/>
<dbReference type="Proteomes" id="UP000249396">
    <property type="component" value="Unassembled WGS sequence"/>
</dbReference>
<keyword evidence="1" id="KW-0732">Signal</keyword>
<sequence>MKSILTVLGALILMLACVGDAQAVVCARGVYGAGCAGPNGAVVAGRPMLVAPSRPVVVAPRRPVVVSPRYRQGHCGWVNGRRVCR</sequence>
<evidence type="ECO:0000313" key="3">
    <source>
        <dbReference type="Proteomes" id="UP000249396"/>
    </source>
</evidence>
<evidence type="ECO:0008006" key="4">
    <source>
        <dbReference type="Google" id="ProtNLM"/>
    </source>
</evidence>
<evidence type="ECO:0000313" key="2">
    <source>
        <dbReference type="EMBL" id="PZN74495.1"/>
    </source>
</evidence>
<name>A0A2W4QQN8_9GAMM</name>
<dbReference type="AlphaFoldDB" id="A0A2W4QQN8"/>
<protein>
    <recommendedName>
        <fullName evidence="4">Lipoprotein</fullName>
    </recommendedName>
</protein>
<dbReference type="EMBL" id="QJPH01000425">
    <property type="protein sequence ID" value="PZN74495.1"/>
    <property type="molecule type" value="Genomic_DNA"/>
</dbReference>
<dbReference type="PROSITE" id="PS51257">
    <property type="entry name" value="PROKAR_LIPOPROTEIN"/>
    <property type="match status" value="1"/>
</dbReference>